<dbReference type="GO" id="GO:0008610">
    <property type="term" value="P:lipid biosynthetic process"/>
    <property type="evidence" value="ECO:0007669"/>
    <property type="project" value="InterPro"/>
</dbReference>
<evidence type="ECO:0000256" key="2">
    <source>
        <dbReference type="ARBA" id="ARBA00022692"/>
    </source>
</evidence>
<proteinExistence type="predicted"/>
<keyword evidence="2 5" id="KW-0812">Transmembrane</keyword>
<protein>
    <submittedName>
        <fullName evidence="7">Sterol desaturase family protein</fullName>
    </submittedName>
</protein>
<keyword evidence="3 5" id="KW-1133">Transmembrane helix</keyword>
<comment type="caution">
    <text evidence="7">The sequence shown here is derived from an EMBL/GenBank/DDBJ whole genome shotgun (WGS) entry which is preliminary data.</text>
</comment>
<organism evidence="7 8">
    <name type="scientific">Salmonirosea aquatica</name>
    <dbReference type="NCBI Taxonomy" id="2654236"/>
    <lineage>
        <taxon>Bacteria</taxon>
        <taxon>Pseudomonadati</taxon>
        <taxon>Bacteroidota</taxon>
        <taxon>Cytophagia</taxon>
        <taxon>Cytophagales</taxon>
        <taxon>Spirosomataceae</taxon>
        <taxon>Salmonirosea</taxon>
    </lineage>
</organism>
<reference evidence="7 8" key="1">
    <citation type="submission" date="2019-10" db="EMBL/GenBank/DDBJ databases">
        <title>Draft Genome Sequence of Cytophagaceae sp. SJW1-29.</title>
        <authorList>
            <person name="Choi A."/>
        </authorList>
    </citation>
    <scope>NUCLEOTIDE SEQUENCE [LARGE SCALE GENOMIC DNA]</scope>
    <source>
        <strain evidence="7 8">SJW1-29</strain>
    </source>
</reference>
<dbReference type="GO" id="GO:0016491">
    <property type="term" value="F:oxidoreductase activity"/>
    <property type="evidence" value="ECO:0007669"/>
    <property type="project" value="InterPro"/>
</dbReference>
<dbReference type="AlphaFoldDB" id="A0A7C9FQD2"/>
<dbReference type="InterPro" id="IPR006694">
    <property type="entry name" value="Fatty_acid_hydroxylase"/>
</dbReference>
<feature type="transmembrane region" description="Helical" evidence="5">
    <location>
        <begin position="62"/>
        <end position="83"/>
    </location>
</feature>
<dbReference type="RefSeq" id="WP_152765038.1">
    <property type="nucleotide sequence ID" value="NZ_WHLY01000002.1"/>
</dbReference>
<evidence type="ECO:0000313" key="8">
    <source>
        <dbReference type="Proteomes" id="UP000479293"/>
    </source>
</evidence>
<keyword evidence="8" id="KW-1185">Reference proteome</keyword>
<sequence length="273" mass="32444">METIDFTDLPTFLLTSLFIFLGIFGRYVGTALLFDVLVNRFFKEHFVSREVQLRPRRARQNWVEIGWSLITSLLFALAGTLLLVAWQKGYTRVYLDWNAYPRLWFFVSIGLMLFLHETYYYWLHRWMHKPGIYKAIHKVHHDSITTSAWTSFSFHPLESVLQAAFIPLMTFIVPLHIYALAAILTLMTITSAINHLNTELYPRDFNRHWLGRWWIGATHHSLHHAQFRYNYGLYFTFWDQWMRTESPDYMALFDKKTQVPVAKSAEEMGVKIH</sequence>
<feature type="transmembrane region" description="Helical" evidence="5">
    <location>
        <begin position="103"/>
        <end position="123"/>
    </location>
</feature>
<dbReference type="GO" id="GO:0005506">
    <property type="term" value="F:iron ion binding"/>
    <property type="evidence" value="ECO:0007669"/>
    <property type="project" value="InterPro"/>
</dbReference>
<name>A0A7C9FQD2_9BACT</name>
<dbReference type="Proteomes" id="UP000479293">
    <property type="component" value="Unassembled WGS sequence"/>
</dbReference>
<evidence type="ECO:0000313" key="7">
    <source>
        <dbReference type="EMBL" id="MPR36811.1"/>
    </source>
</evidence>
<feature type="transmembrane region" description="Helical" evidence="5">
    <location>
        <begin position="163"/>
        <end position="187"/>
    </location>
</feature>
<dbReference type="PANTHER" id="PTHR11863">
    <property type="entry name" value="STEROL DESATURASE"/>
    <property type="match status" value="1"/>
</dbReference>
<feature type="domain" description="Fatty acid hydroxylase" evidence="6">
    <location>
        <begin position="111"/>
        <end position="244"/>
    </location>
</feature>
<dbReference type="InterPro" id="IPR050307">
    <property type="entry name" value="Sterol_Desaturase_Related"/>
</dbReference>
<keyword evidence="4 5" id="KW-0472">Membrane</keyword>
<dbReference type="EMBL" id="WHLY01000002">
    <property type="protein sequence ID" value="MPR36811.1"/>
    <property type="molecule type" value="Genomic_DNA"/>
</dbReference>
<evidence type="ECO:0000256" key="3">
    <source>
        <dbReference type="ARBA" id="ARBA00022989"/>
    </source>
</evidence>
<gene>
    <name evidence="7" type="ORF">GBK04_26645</name>
</gene>
<dbReference type="Pfam" id="PF04116">
    <property type="entry name" value="FA_hydroxylase"/>
    <property type="match status" value="1"/>
</dbReference>
<feature type="transmembrane region" description="Helical" evidence="5">
    <location>
        <begin position="12"/>
        <end position="42"/>
    </location>
</feature>
<evidence type="ECO:0000256" key="4">
    <source>
        <dbReference type="ARBA" id="ARBA00023136"/>
    </source>
</evidence>
<evidence type="ECO:0000256" key="1">
    <source>
        <dbReference type="ARBA" id="ARBA00004370"/>
    </source>
</evidence>
<evidence type="ECO:0000256" key="5">
    <source>
        <dbReference type="SAM" id="Phobius"/>
    </source>
</evidence>
<comment type="subcellular location">
    <subcellularLocation>
        <location evidence="1">Membrane</location>
    </subcellularLocation>
</comment>
<accession>A0A7C9FQD2</accession>
<dbReference type="GO" id="GO:0016020">
    <property type="term" value="C:membrane"/>
    <property type="evidence" value="ECO:0007669"/>
    <property type="project" value="UniProtKB-SubCell"/>
</dbReference>
<evidence type="ECO:0000259" key="6">
    <source>
        <dbReference type="Pfam" id="PF04116"/>
    </source>
</evidence>